<dbReference type="PROSITE" id="PS51831">
    <property type="entry name" value="HD"/>
    <property type="match status" value="1"/>
</dbReference>
<dbReference type="SUPFAM" id="SSF109604">
    <property type="entry name" value="HD-domain/PDEase-like"/>
    <property type="match status" value="1"/>
</dbReference>
<dbReference type="Pfam" id="PF13487">
    <property type="entry name" value="HD_5"/>
    <property type="match status" value="1"/>
</dbReference>
<dbReference type="PANTHER" id="PTHR43155">
    <property type="entry name" value="CYCLIC DI-GMP PHOSPHODIESTERASE PA4108-RELATED"/>
    <property type="match status" value="1"/>
</dbReference>
<dbReference type="PROSITE" id="PS51832">
    <property type="entry name" value="HD_GYP"/>
    <property type="match status" value="1"/>
</dbReference>
<keyword evidence="4" id="KW-1185">Reference proteome</keyword>
<dbReference type="CDD" id="cd00077">
    <property type="entry name" value="HDc"/>
    <property type="match status" value="1"/>
</dbReference>
<feature type="domain" description="HD" evidence="1">
    <location>
        <begin position="16"/>
        <end position="137"/>
    </location>
</feature>
<dbReference type="EMBL" id="FRAR01000006">
    <property type="protein sequence ID" value="SHK07859.1"/>
    <property type="molecule type" value="Genomic_DNA"/>
</dbReference>
<dbReference type="Gene3D" id="1.10.3210.10">
    <property type="entry name" value="Hypothetical protein af1432"/>
    <property type="match status" value="1"/>
</dbReference>
<dbReference type="NCBIfam" id="TIGR00277">
    <property type="entry name" value="HDIG"/>
    <property type="match status" value="1"/>
</dbReference>
<dbReference type="InterPro" id="IPR037522">
    <property type="entry name" value="HD_GYP_dom"/>
</dbReference>
<dbReference type="RefSeq" id="WP_238456695.1">
    <property type="nucleotide sequence ID" value="NZ_FRAR01000006.1"/>
</dbReference>
<evidence type="ECO:0000259" key="1">
    <source>
        <dbReference type="PROSITE" id="PS51831"/>
    </source>
</evidence>
<dbReference type="SMART" id="SM00471">
    <property type="entry name" value="HDc"/>
    <property type="match status" value="1"/>
</dbReference>
<evidence type="ECO:0000313" key="3">
    <source>
        <dbReference type="EMBL" id="SHK07859.1"/>
    </source>
</evidence>
<reference evidence="4" key="1">
    <citation type="submission" date="2016-11" db="EMBL/GenBank/DDBJ databases">
        <authorList>
            <person name="Varghese N."/>
            <person name="Submissions S."/>
        </authorList>
    </citation>
    <scope>NUCLEOTIDE SEQUENCE [LARGE SCALE GENOMIC DNA]</scope>
    <source>
        <strain evidence="4">DSM 10349</strain>
    </source>
</reference>
<evidence type="ECO:0000313" key="4">
    <source>
        <dbReference type="Proteomes" id="UP000183997"/>
    </source>
</evidence>
<feature type="domain" description="HD-GYP" evidence="2">
    <location>
        <begin position="1"/>
        <end position="188"/>
    </location>
</feature>
<dbReference type="Proteomes" id="UP000183997">
    <property type="component" value="Unassembled WGS sequence"/>
</dbReference>
<dbReference type="InterPro" id="IPR006674">
    <property type="entry name" value="HD_domain"/>
</dbReference>
<dbReference type="AlphaFoldDB" id="A0A1M6PIV2"/>
<proteinExistence type="predicted"/>
<sequence>MFFIAKAMLGKMPTNLLSHSKRVSALGYILSKQIGLTTKECNNIALGGLLHDIGKCSVKPSILNKKDTLTQDEFNEIKLHCTYGVNMIQNIKSDSPILPIIQYHHERWDGLGYFGLKNSEIPLAARIISIADAFDAMTSYRPYQAKRQEEDALMELTRCANSQFDPHLVKEFNTIYPTLSYHLIDYNKFIEHI</sequence>
<gene>
    <name evidence="3" type="ORF">SAMN02745123_00610</name>
</gene>
<accession>A0A1M6PIV2</accession>
<dbReference type="InterPro" id="IPR006675">
    <property type="entry name" value="HDIG_dom"/>
</dbReference>
<dbReference type="PANTHER" id="PTHR43155:SF2">
    <property type="entry name" value="CYCLIC DI-GMP PHOSPHODIESTERASE PA4108"/>
    <property type="match status" value="1"/>
</dbReference>
<organism evidence="3 4">
    <name type="scientific">Desulforamulus aeronauticus DSM 10349</name>
    <dbReference type="NCBI Taxonomy" id="1121421"/>
    <lineage>
        <taxon>Bacteria</taxon>
        <taxon>Bacillati</taxon>
        <taxon>Bacillota</taxon>
        <taxon>Clostridia</taxon>
        <taxon>Eubacteriales</taxon>
        <taxon>Peptococcaceae</taxon>
        <taxon>Desulforamulus</taxon>
    </lineage>
</organism>
<dbReference type="InterPro" id="IPR003607">
    <property type="entry name" value="HD/PDEase_dom"/>
</dbReference>
<protein>
    <submittedName>
        <fullName evidence="3">HDIG domain-containing protein</fullName>
    </submittedName>
</protein>
<evidence type="ECO:0000259" key="2">
    <source>
        <dbReference type="PROSITE" id="PS51832"/>
    </source>
</evidence>
<dbReference type="STRING" id="1121421.SAMN02745123_00610"/>
<name>A0A1M6PIV2_9FIRM</name>